<dbReference type="AlphaFoldDB" id="U5WJL7"/>
<gene>
    <name evidence="2" type="ORF">MKAN_03015</name>
</gene>
<dbReference type="Proteomes" id="UP000017786">
    <property type="component" value="Chromosome"/>
</dbReference>
<name>U5WJL7_MYCKA</name>
<sequence length="254" mass="28070">MEKRVATSVFHDLKKEGPLYALFLNCTLKSAPEVSNTEALCNLLIERLRAHEPDIETEIVRVVDYNVKPGVMNDEGDGDEWPAILEKVKRCNIIVPAMPIWMGVRSSVMQRVIERLDGTTKTVMCERTGQFPLYGSVAGIVVTGNEDGSHDCVANTFANLLHFGATVPPNTDVYWVGDAGPGASYIEAGGELSPYVRRNAELTALNLLFAAKLLRANPYTINIAEHNAKMMARNKVKEAAMKLAIKHMRENMPD</sequence>
<dbReference type="InterPro" id="IPR029039">
    <property type="entry name" value="Flavoprotein-like_sf"/>
</dbReference>
<dbReference type="Gene3D" id="3.40.50.360">
    <property type="match status" value="1"/>
</dbReference>
<dbReference type="eggNOG" id="COG0655">
    <property type="taxonomic scope" value="Bacteria"/>
</dbReference>
<dbReference type="Pfam" id="PF03358">
    <property type="entry name" value="FMN_red"/>
    <property type="match status" value="1"/>
</dbReference>
<dbReference type="KEGG" id="mkn:MKAN_03015"/>
<evidence type="ECO:0000259" key="1">
    <source>
        <dbReference type="Pfam" id="PF03358"/>
    </source>
</evidence>
<dbReference type="HOGENOM" id="CLU_082329_0_0_11"/>
<dbReference type="SUPFAM" id="SSF52218">
    <property type="entry name" value="Flavoproteins"/>
    <property type="match status" value="1"/>
</dbReference>
<organism evidence="2 3">
    <name type="scientific">Mycobacterium kansasii ATCC 12478</name>
    <dbReference type="NCBI Taxonomy" id="557599"/>
    <lineage>
        <taxon>Bacteria</taxon>
        <taxon>Bacillati</taxon>
        <taxon>Actinomycetota</taxon>
        <taxon>Actinomycetes</taxon>
        <taxon>Mycobacteriales</taxon>
        <taxon>Mycobacteriaceae</taxon>
        <taxon>Mycobacterium</taxon>
    </lineage>
</organism>
<proteinExistence type="predicted"/>
<reference evidence="2 3" key="1">
    <citation type="submission" date="2013-10" db="EMBL/GenBank/DDBJ databases">
        <title>Genome sequence of Mycobacterium kansasii.</title>
        <authorList>
            <consortium name="McGill University Mycobacterium genome consortium"/>
            <person name="Veyrier F.J."/>
            <person name="Behr M.A."/>
        </authorList>
    </citation>
    <scope>NUCLEOTIDE SEQUENCE [LARGE SCALE GENOMIC DNA]</scope>
    <source>
        <strain evidence="2 3">ATCC 12478</strain>
    </source>
</reference>
<evidence type="ECO:0000313" key="3">
    <source>
        <dbReference type="Proteomes" id="UP000017786"/>
    </source>
</evidence>
<dbReference type="InterPro" id="IPR005025">
    <property type="entry name" value="FMN_Rdtase-like_dom"/>
</dbReference>
<evidence type="ECO:0000313" key="2">
    <source>
        <dbReference type="EMBL" id="AGZ49378.1"/>
    </source>
</evidence>
<protein>
    <submittedName>
        <fullName evidence="2">BRAMP</fullName>
    </submittedName>
</protein>
<feature type="domain" description="NADPH-dependent FMN reductase-like" evidence="1">
    <location>
        <begin position="33"/>
        <end position="173"/>
    </location>
</feature>
<dbReference type="GO" id="GO:0016491">
    <property type="term" value="F:oxidoreductase activity"/>
    <property type="evidence" value="ECO:0007669"/>
    <property type="project" value="InterPro"/>
</dbReference>
<dbReference type="EMBL" id="CP006835">
    <property type="protein sequence ID" value="AGZ49378.1"/>
    <property type="molecule type" value="Genomic_DNA"/>
</dbReference>
<accession>U5WJL7</accession>